<feature type="region of interest" description="Disordered" evidence="1">
    <location>
        <begin position="52"/>
        <end position="86"/>
    </location>
</feature>
<evidence type="ECO:0000256" key="1">
    <source>
        <dbReference type="SAM" id="MobiDB-lite"/>
    </source>
</evidence>
<protein>
    <submittedName>
        <fullName evidence="2">Uncharacterized protein</fullName>
    </submittedName>
</protein>
<feature type="compositionally biased region" description="Polar residues" evidence="1">
    <location>
        <begin position="64"/>
        <end position="86"/>
    </location>
</feature>
<organism evidence="2 3">
    <name type="scientific">Acrocarpospora corrugata</name>
    <dbReference type="NCBI Taxonomy" id="35763"/>
    <lineage>
        <taxon>Bacteria</taxon>
        <taxon>Bacillati</taxon>
        <taxon>Actinomycetota</taxon>
        <taxon>Actinomycetes</taxon>
        <taxon>Streptosporangiales</taxon>
        <taxon>Streptosporangiaceae</taxon>
        <taxon>Acrocarpospora</taxon>
    </lineage>
</organism>
<reference evidence="2 3" key="1">
    <citation type="submission" date="2019-10" db="EMBL/GenBank/DDBJ databases">
        <title>Whole genome shotgun sequence of Acrocarpospora corrugata NBRC 13972.</title>
        <authorList>
            <person name="Ichikawa N."/>
            <person name="Kimura A."/>
            <person name="Kitahashi Y."/>
            <person name="Komaki H."/>
            <person name="Oguchi A."/>
        </authorList>
    </citation>
    <scope>NUCLEOTIDE SEQUENCE [LARGE SCALE GENOMIC DNA]</scope>
    <source>
        <strain evidence="2 3">NBRC 13972</strain>
    </source>
</reference>
<sequence length="86" mass="8803">MAAGLTVVVAAVNVTTGTLTQHRAWAWWADTIVLVAPGAATQMWLTLAEREAGDERDGGARVSGNVSGIISTGEGSTNTRINPPGA</sequence>
<evidence type="ECO:0000313" key="2">
    <source>
        <dbReference type="EMBL" id="GER99553.1"/>
    </source>
</evidence>
<evidence type="ECO:0000313" key="3">
    <source>
        <dbReference type="Proteomes" id="UP000334990"/>
    </source>
</evidence>
<keyword evidence="3" id="KW-1185">Reference proteome</keyword>
<comment type="caution">
    <text evidence="2">The sequence shown here is derived from an EMBL/GenBank/DDBJ whole genome shotgun (WGS) entry which is preliminary data.</text>
</comment>
<dbReference type="EMBL" id="BLAD01000040">
    <property type="protein sequence ID" value="GER99553.1"/>
    <property type="molecule type" value="Genomic_DNA"/>
</dbReference>
<name>A0A5M3VSQ3_9ACTN</name>
<gene>
    <name evidence="2" type="ORF">Acor_16170</name>
</gene>
<dbReference type="Proteomes" id="UP000334990">
    <property type="component" value="Unassembled WGS sequence"/>
</dbReference>
<proteinExistence type="predicted"/>
<dbReference type="AlphaFoldDB" id="A0A5M3VSQ3"/>
<accession>A0A5M3VSQ3</accession>
<dbReference type="RefSeq" id="WP_170316846.1">
    <property type="nucleotide sequence ID" value="NZ_BAAABN010000042.1"/>
</dbReference>